<feature type="compositionally biased region" description="Basic and acidic residues" evidence="1">
    <location>
        <begin position="97"/>
        <end position="107"/>
    </location>
</feature>
<evidence type="ECO:0000256" key="1">
    <source>
        <dbReference type="SAM" id="MobiDB-lite"/>
    </source>
</evidence>
<sequence length="150" mass="16392">MVGDNSNIDLSAGGDGEGYSDMAADQSLMQGDSKGHEDKEMGEKVNISESEEETNSNTTPFGHAFGVRLSEDTIKSMGDEGEVEKPVKHGQKKNKGGGKEEVKEPRRCSRFSGQEDVNRVEKAIARAKFKDLISAPTTSAERRKRERLTS</sequence>
<reference evidence="2" key="1">
    <citation type="submission" date="2014-09" db="EMBL/GenBank/DDBJ databases">
        <authorList>
            <person name="Magalhaes I.L.F."/>
            <person name="Oliveira U."/>
            <person name="Santos F.R."/>
            <person name="Vidigal T.H.D.A."/>
            <person name="Brescovit A.D."/>
            <person name="Santos A.J."/>
        </authorList>
    </citation>
    <scope>NUCLEOTIDE SEQUENCE</scope>
    <source>
        <tissue evidence="2">Shoot tissue taken approximately 20 cm above the soil surface</tissue>
    </source>
</reference>
<reference evidence="2" key="2">
    <citation type="journal article" date="2015" name="Data Brief">
        <title>Shoot transcriptome of the giant reed, Arundo donax.</title>
        <authorList>
            <person name="Barrero R.A."/>
            <person name="Guerrero F.D."/>
            <person name="Moolhuijzen P."/>
            <person name="Goolsby J.A."/>
            <person name="Tidwell J."/>
            <person name="Bellgard S.E."/>
            <person name="Bellgard M.I."/>
        </authorList>
    </citation>
    <scope>NUCLEOTIDE SEQUENCE</scope>
    <source>
        <tissue evidence="2">Shoot tissue taken approximately 20 cm above the soil surface</tissue>
    </source>
</reference>
<dbReference type="AlphaFoldDB" id="A0A0A8XPE8"/>
<accession>A0A0A8XPE8</accession>
<name>A0A0A8XPE8_ARUDO</name>
<organism evidence="2">
    <name type="scientific">Arundo donax</name>
    <name type="common">Giant reed</name>
    <name type="synonym">Donax arundinaceus</name>
    <dbReference type="NCBI Taxonomy" id="35708"/>
    <lineage>
        <taxon>Eukaryota</taxon>
        <taxon>Viridiplantae</taxon>
        <taxon>Streptophyta</taxon>
        <taxon>Embryophyta</taxon>
        <taxon>Tracheophyta</taxon>
        <taxon>Spermatophyta</taxon>
        <taxon>Magnoliopsida</taxon>
        <taxon>Liliopsida</taxon>
        <taxon>Poales</taxon>
        <taxon>Poaceae</taxon>
        <taxon>PACMAD clade</taxon>
        <taxon>Arundinoideae</taxon>
        <taxon>Arundineae</taxon>
        <taxon>Arundo</taxon>
    </lineage>
</organism>
<evidence type="ECO:0000313" key="2">
    <source>
        <dbReference type="EMBL" id="JAD15614.1"/>
    </source>
</evidence>
<feature type="compositionally biased region" description="Basic and acidic residues" evidence="1">
    <location>
        <begin position="77"/>
        <end position="87"/>
    </location>
</feature>
<feature type="region of interest" description="Disordered" evidence="1">
    <location>
        <begin position="77"/>
        <end position="116"/>
    </location>
</feature>
<proteinExistence type="predicted"/>
<feature type="region of interest" description="Disordered" evidence="1">
    <location>
        <begin position="1"/>
        <end position="65"/>
    </location>
</feature>
<dbReference type="EMBL" id="GBRH01282281">
    <property type="protein sequence ID" value="JAD15614.1"/>
    <property type="molecule type" value="Transcribed_RNA"/>
</dbReference>
<feature type="compositionally biased region" description="Basic and acidic residues" evidence="1">
    <location>
        <begin position="33"/>
        <end position="43"/>
    </location>
</feature>
<protein>
    <submittedName>
        <fullName evidence="2">Uncharacterized protein</fullName>
    </submittedName>
</protein>